<gene>
    <name evidence="1" type="ORF">GTPT_2856</name>
</gene>
<comment type="caution">
    <text evidence="1">The sequence shown here is derived from an EMBL/GenBank/DDBJ whole genome shotgun (WGS) entry which is preliminary data.</text>
</comment>
<evidence type="ECO:0000313" key="1">
    <source>
        <dbReference type="EMBL" id="KFD17815.1"/>
    </source>
</evidence>
<accession>A0A085JBG9</accession>
<organism evidence="1 2">
    <name type="scientific">Tatumella ptyseos ATCC 33301</name>
    <dbReference type="NCBI Taxonomy" id="1005995"/>
    <lineage>
        <taxon>Bacteria</taxon>
        <taxon>Pseudomonadati</taxon>
        <taxon>Pseudomonadota</taxon>
        <taxon>Gammaproteobacteria</taxon>
        <taxon>Enterobacterales</taxon>
        <taxon>Erwiniaceae</taxon>
        <taxon>Tatumella</taxon>
    </lineage>
</organism>
<dbReference type="Proteomes" id="UP000028602">
    <property type="component" value="Unassembled WGS sequence"/>
</dbReference>
<reference evidence="1 2" key="1">
    <citation type="submission" date="2014-05" db="EMBL/GenBank/DDBJ databases">
        <title>ATOL: Assembling a taxonomically balanced genome-scale reconstruction of the evolutionary history of the Enterobacteriaceae.</title>
        <authorList>
            <person name="Plunkett G.III."/>
            <person name="Neeno-Eckwall E.C."/>
            <person name="Glasner J.D."/>
            <person name="Perna N.T."/>
        </authorList>
    </citation>
    <scope>NUCLEOTIDE SEQUENCE [LARGE SCALE GENOMIC DNA]</scope>
    <source>
        <strain evidence="1 2">ATCC 33301</strain>
    </source>
</reference>
<keyword evidence="2" id="KW-1185">Reference proteome</keyword>
<dbReference type="AlphaFoldDB" id="A0A085JBG9"/>
<sequence length="66" mass="7592">MHYRVILNFSLQGYPGKRFSPAGIIRPDPPLLQGYSIGEVHLLFTENMTFSVPGRLPSFYRMSLNY</sequence>
<evidence type="ECO:0000313" key="2">
    <source>
        <dbReference type="Proteomes" id="UP000028602"/>
    </source>
</evidence>
<proteinExistence type="predicted"/>
<name>A0A085JBG9_9GAMM</name>
<dbReference type="EMBL" id="JMPR01000043">
    <property type="protein sequence ID" value="KFD17815.1"/>
    <property type="molecule type" value="Genomic_DNA"/>
</dbReference>
<protein>
    <submittedName>
        <fullName evidence="1">Uncharacterized protein</fullName>
    </submittedName>
</protein>